<keyword evidence="3" id="KW-1185">Reference proteome</keyword>
<organism evidence="2 3">
    <name type="scientific">Pestalotiopsis fici (strain W106-1 / CGMCC3.15140)</name>
    <dbReference type="NCBI Taxonomy" id="1229662"/>
    <lineage>
        <taxon>Eukaryota</taxon>
        <taxon>Fungi</taxon>
        <taxon>Dikarya</taxon>
        <taxon>Ascomycota</taxon>
        <taxon>Pezizomycotina</taxon>
        <taxon>Sordariomycetes</taxon>
        <taxon>Xylariomycetidae</taxon>
        <taxon>Amphisphaeriales</taxon>
        <taxon>Sporocadaceae</taxon>
        <taxon>Pestalotiopsis</taxon>
    </lineage>
</organism>
<evidence type="ECO:0000313" key="3">
    <source>
        <dbReference type="Proteomes" id="UP000030651"/>
    </source>
</evidence>
<dbReference type="Proteomes" id="UP000030651">
    <property type="component" value="Unassembled WGS sequence"/>
</dbReference>
<gene>
    <name evidence="2" type="ORF">PFICI_06281</name>
</gene>
<keyword evidence="1" id="KW-0472">Membrane</keyword>
<dbReference type="KEGG" id="pfy:PFICI_06281"/>
<feature type="transmembrane region" description="Helical" evidence="1">
    <location>
        <begin position="1086"/>
        <end position="1107"/>
    </location>
</feature>
<evidence type="ECO:0000256" key="1">
    <source>
        <dbReference type="SAM" id="Phobius"/>
    </source>
</evidence>
<dbReference type="RefSeq" id="XP_007833053.1">
    <property type="nucleotide sequence ID" value="XM_007834862.1"/>
</dbReference>
<keyword evidence="1" id="KW-1133">Transmembrane helix</keyword>
<accession>W3X5K1</accession>
<dbReference type="OrthoDB" id="5383572at2759"/>
<feature type="transmembrane region" description="Helical" evidence="1">
    <location>
        <begin position="1119"/>
        <end position="1144"/>
    </location>
</feature>
<dbReference type="HOGENOM" id="CLU_244106_0_0_1"/>
<dbReference type="GeneID" id="19271294"/>
<dbReference type="eggNOG" id="ENOG502SKP4">
    <property type="taxonomic scope" value="Eukaryota"/>
</dbReference>
<name>W3X5K1_PESFW</name>
<sequence>MDQTNRQGLSSETLITTSEGDIPLGKLRPDLKLRDIHGINPSRGYLCTHEEDSPGGSLILFGFNDGKPFFSSGTIFFTTTGYRAVDPYQARLASGFSKQIGRLEIGHVVYKYSKSGSLYERVPITSISSEPCQSGIVAVGFTSGATSLDANGYLIEGYQNYVHMRKTAEALSGLSIRDLLKASERVEELQSIRKLLGDSATSRLLRHEIQTLRSGPHNSHFTRDPVKTILLDQVVRAYHVDLADPRQSPPMHIASSIGLFEGSVLVNGKVEARSHVDYKTKIISWSRALGPSSYEHGCITLVDHGLSGAGAVFLSPEDSPLVMHDKQHVYPVHVSTKPPAVKPTEALATTTTSLLSDSTDVQEMILDADIWSEQDKHKKKPSHPVSFGRITLQPTQIGGADGLNIPLIQIPLLDRLRDTINEKFAFDDPNQRISSLYKSTVNLSGQSDATAVVQLTGASLLAQLADEDPGAQVLGCTFKKSLGSDIILPILFQELQVSFKGGSVIGPIFAYDPLARGSLGSRHLLVSATEPRRFSDARLKVSSHSNFLETYATTGLSEAPAPVTGLLASMGALGIDSILNLPKYSEVLLHQTSSDLIYQAMLYHMNAQQRKDLLKKEKPQVPRDIPLALATNLNSDISTWLANIFAPAYIAKTIIESPTDPKQARNFTKQERAKLEYFWSGKGKTCLAMSQQYSKLTSIASSSAMLMLFPNLRRYQYNNTYWSDKLVTCLSDPNAMRGIVMTPIDGGTNQTNKIVNILSTLDGKNGLYAQDLGHQIWAHSLSQMLQSPYADTSKDAASQTEEWIMSSFSKLVSCVLDKTNTDFTISDKQRVDFAKDITTAESNYGLTSTGSPKARAAALLQAQADVIQLLSSMKSPLSGSSADSESGGIHALALPSLRSAGTTLWSWVSKAFDKTVGRLAPSGSGKMAGLKGFWSLILVGLYLYDATNGYSAWSGEAFGQTIVVTGTIQFMLDVTERVWDIYQGYKITQSNRAFEAAVAKVIDEETLSGIPRYVEFIAEKGQSLGKGDVISEAIGRKLGQYPMSRSTEIPKGTLIDVWEIYPVGMTEELAPQLQQVYKQFNLPGRVFAGITIVLSIVIVVSMTIDLKNRWDNLTNTGKALTIIQIGVTTASIFASELVVEALIWSNVAAADSLMVVSLPIVGAVLAFIGIVVMIFMSIFVLEKDPPKPPLTPLEEFIEKVGQPLISTWDDQRGPLLEYSIPSNVGVGGRPVPFVIQALNKTTSIMELHSISITFLNGDDDSDIAEASLFQESAFKMVAANDVQRDNPGNVYVTLNSDVAGFLQPSPRGKGGTSWNIRLESHANAKGIIRLGPGYGLALHISGQVAGTKGTSQIIIREDMVFPDDNNYQEIEVIKS</sequence>
<feature type="transmembrane region" description="Helical" evidence="1">
    <location>
        <begin position="1156"/>
        <end position="1181"/>
    </location>
</feature>
<dbReference type="OMA" id="WELFGQY"/>
<protein>
    <submittedName>
        <fullName evidence="2">Uncharacterized protein</fullName>
    </submittedName>
</protein>
<proteinExistence type="predicted"/>
<keyword evidence="1" id="KW-0812">Transmembrane</keyword>
<dbReference type="InParanoid" id="W3X5K1"/>
<reference evidence="3" key="1">
    <citation type="journal article" date="2015" name="BMC Genomics">
        <title>Genomic and transcriptomic analysis of the endophytic fungus Pestalotiopsis fici reveals its lifestyle and high potential for synthesis of natural products.</title>
        <authorList>
            <person name="Wang X."/>
            <person name="Zhang X."/>
            <person name="Liu L."/>
            <person name="Xiang M."/>
            <person name="Wang W."/>
            <person name="Sun X."/>
            <person name="Che Y."/>
            <person name="Guo L."/>
            <person name="Liu G."/>
            <person name="Guo L."/>
            <person name="Wang C."/>
            <person name="Yin W.B."/>
            <person name="Stadler M."/>
            <person name="Zhang X."/>
            <person name="Liu X."/>
        </authorList>
    </citation>
    <scope>NUCLEOTIDE SEQUENCE [LARGE SCALE GENOMIC DNA]</scope>
    <source>
        <strain evidence="3">W106-1 / CGMCC3.15140</strain>
    </source>
</reference>
<dbReference type="EMBL" id="KI912112">
    <property type="protein sequence ID" value="ETS81279.1"/>
    <property type="molecule type" value="Genomic_DNA"/>
</dbReference>
<evidence type="ECO:0000313" key="2">
    <source>
        <dbReference type="EMBL" id="ETS81279.1"/>
    </source>
</evidence>